<organism evidence="4 5">
    <name type="scientific">Dietzia aerolata</name>
    <dbReference type="NCBI Taxonomy" id="595984"/>
    <lineage>
        <taxon>Bacteria</taxon>
        <taxon>Bacillati</taxon>
        <taxon>Actinomycetota</taxon>
        <taxon>Actinomycetes</taxon>
        <taxon>Mycobacteriales</taxon>
        <taxon>Dietziaceae</taxon>
        <taxon>Dietzia</taxon>
    </lineage>
</organism>
<sequence>MGSEQGGSAAGGAVGGRGDNRGDDDNTVDIAALTDAATGVITLAGIHNFRDVAGPGYPVSSGGTMARGIVFRSAAISATDGDVGVLEKLGVATIVDLRTEGEVAQQPDVPVPGAQNIEVDILQGNSTAATLMNSGIVQVEDARREMALTYERFVTGADERRAFGRAVEAVAASSGASIVHCTAGKDRTGWISATLQLLAGVSHEDVVANYLITRETSKDLSEAIMQYVRVKMPHQADAIEVLLGVEESNIRRSLELLDSEFGDIQTYLTQGAGVDAAVVDALGARLRG</sequence>
<dbReference type="InterPro" id="IPR029021">
    <property type="entry name" value="Prot-tyrosine_phosphatase-like"/>
</dbReference>
<dbReference type="InterPro" id="IPR000387">
    <property type="entry name" value="Tyr_Pase_dom"/>
</dbReference>
<protein>
    <submittedName>
        <fullName evidence="4">Tyrosine-protein phosphatase</fullName>
        <ecNumber evidence="4">3.1.3.48</ecNumber>
    </submittedName>
</protein>
<dbReference type="GO" id="GO:0004725">
    <property type="term" value="F:protein tyrosine phosphatase activity"/>
    <property type="evidence" value="ECO:0007669"/>
    <property type="project" value="UniProtKB-EC"/>
</dbReference>
<feature type="compositionally biased region" description="Gly residues" evidence="2">
    <location>
        <begin position="1"/>
        <end position="17"/>
    </location>
</feature>
<evidence type="ECO:0000259" key="3">
    <source>
        <dbReference type="PROSITE" id="PS50056"/>
    </source>
</evidence>
<evidence type="ECO:0000313" key="4">
    <source>
        <dbReference type="EMBL" id="MFB9258946.1"/>
    </source>
</evidence>
<feature type="domain" description="Tyrosine specific protein phosphatases" evidence="3">
    <location>
        <begin position="161"/>
        <end position="228"/>
    </location>
</feature>
<comment type="caution">
    <text evidence="4">The sequence shown here is derived from an EMBL/GenBank/DDBJ whole genome shotgun (WGS) entry which is preliminary data.</text>
</comment>
<feature type="region of interest" description="Disordered" evidence="2">
    <location>
        <begin position="1"/>
        <end position="22"/>
    </location>
</feature>
<dbReference type="Gene3D" id="3.90.190.10">
    <property type="entry name" value="Protein tyrosine phosphatase superfamily"/>
    <property type="match status" value="1"/>
</dbReference>
<dbReference type="SUPFAM" id="SSF52799">
    <property type="entry name" value="(Phosphotyrosine protein) phosphatases II"/>
    <property type="match status" value="1"/>
</dbReference>
<gene>
    <name evidence="4" type="ORF">ACFFVD_03955</name>
</gene>
<evidence type="ECO:0000256" key="2">
    <source>
        <dbReference type="SAM" id="MobiDB-lite"/>
    </source>
</evidence>
<dbReference type="PROSITE" id="PS50056">
    <property type="entry name" value="TYR_PHOSPHATASE_2"/>
    <property type="match status" value="1"/>
</dbReference>
<name>A0ABV5JMJ4_9ACTN</name>
<evidence type="ECO:0000256" key="1">
    <source>
        <dbReference type="ARBA" id="ARBA00009580"/>
    </source>
</evidence>
<comment type="similarity">
    <text evidence="1">Belongs to the protein-tyrosine phosphatase family.</text>
</comment>
<keyword evidence="4" id="KW-0378">Hydrolase</keyword>
<dbReference type="PANTHER" id="PTHR31126">
    <property type="entry name" value="TYROSINE-PROTEIN PHOSPHATASE"/>
    <property type="match status" value="1"/>
</dbReference>
<dbReference type="Pfam" id="PF13350">
    <property type="entry name" value="Y_phosphatase3"/>
    <property type="match status" value="1"/>
</dbReference>
<reference evidence="4 5" key="1">
    <citation type="submission" date="2024-09" db="EMBL/GenBank/DDBJ databases">
        <authorList>
            <person name="Sun Q."/>
            <person name="Mori K."/>
        </authorList>
    </citation>
    <scope>NUCLEOTIDE SEQUENCE [LARGE SCALE GENOMIC DNA]</scope>
    <source>
        <strain evidence="4 5">CCM 7659</strain>
    </source>
</reference>
<evidence type="ECO:0000313" key="5">
    <source>
        <dbReference type="Proteomes" id="UP001589700"/>
    </source>
</evidence>
<dbReference type="Proteomes" id="UP001589700">
    <property type="component" value="Unassembled WGS sequence"/>
</dbReference>
<dbReference type="PROSITE" id="PS00383">
    <property type="entry name" value="TYR_PHOSPHATASE_1"/>
    <property type="match status" value="1"/>
</dbReference>
<dbReference type="EC" id="3.1.3.48" evidence="4"/>
<keyword evidence="5" id="KW-1185">Reference proteome</keyword>
<dbReference type="InterPro" id="IPR026893">
    <property type="entry name" value="Tyr/Ser_Pase_IphP-type"/>
</dbReference>
<proteinExistence type="inferred from homology"/>
<accession>A0ABV5JMJ4</accession>
<dbReference type="EMBL" id="JBHMDY010000002">
    <property type="protein sequence ID" value="MFB9258946.1"/>
    <property type="molecule type" value="Genomic_DNA"/>
</dbReference>
<dbReference type="RefSeq" id="WP_380023077.1">
    <property type="nucleotide sequence ID" value="NZ_JBHMDY010000002.1"/>
</dbReference>
<dbReference type="PANTHER" id="PTHR31126:SF1">
    <property type="entry name" value="TYROSINE SPECIFIC PROTEIN PHOSPHATASES DOMAIN-CONTAINING PROTEIN"/>
    <property type="match status" value="1"/>
</dbReference>
<dbReference type="InterPro" id="IPR016130">
    <property type="entry name" value="Tyr_Pase_AS"/>
</dbReference>